<dbReference type="GeneTree" id="ENSGT01070000254068"/>
<evidence type="ECO:0000256" key="12">
    <source>
        <dbReference type="PROSITE-ProRule" id="PRU00779"/>
    </source>
</evidence>
<keyword evidence="3" id="KW-0963">Cytoplasm</keyword>
<proteinExistence type="predicted"/>
<evidence type="ECO:0000256" key="1">
    <source>
        <dbReference type="ARBA" id="ARBA00004496"/>
    </source>
</evidence>
<protein>
    <recommendedName>
        <fullName evidence="10">Trefoil factor 3</fullName>
    </recommendedName>
    <alternativeName>
        <fullName evidence="11">Intestinal trefoil factor</fullName>
    </alternativeName>
</protein>
<evidence type="ECO:0000256" key="3">
    <source>
        <dbReference type="ARBA" id="ARBA00022490"/>
    </source>
</evidence>
<comment type="subcellular location">
    <subcellularLocation>
        <location evidence="1">Cytoplasm</location>
    </subcellularLocation>
    <subcellularLocation>
        <location evidence="2">Secreted</location>
        <location evidence="2">Extracellular space</location>
        <location evidence="2">Extracellular matrix</location>
    </subcellularLocation>
</comment>
<evidence type="ECO:0000256" key="11">
    <source>
        <dbReference type="ARBA" id="ARBA00041357"/>
    </source>
</evidence>
<evidence type="ECO:0000256" key="7">
    <source>
        <dbReference type="ARBA" id="ARBA00023157"/>
    </source>
</evidence>
<organism evidence="14 15">
    <name type="scientific">Urocitellus parryii</name>
    <name type="common">Arctic ground squirrel</name>
    <name type="synonym">Spermophilus parryii</name>
    <dbReference type="NCBI Taxonomy" id="9999"/>
    <lineage>
        <taxon>Eukaryota</taxon>
        <taxon>Metazoa</taxon>
        <taxon>Chordata</taxon>
        <taxon>Craniata</taxon>
        <taxon>Vertebrata</taxon>
        <taxon>Euteleostomi</taxon>
        <taxon>Mammalia</taxon>
        <taxon>Eutheria</taxon>
        <taxon>Euarchontoglires</taxon>
        <taxon>Glires</taxon>
        <taxon>Rodentia</taxon>
        <taxon>Sciuromorpha</taxon>
        <taxon>Sciuridae</taxon>
        <taxon>Xerinae</taxon>
        <taxon>Marmotini</taxon>
        <taxon>Urocitellus</taxon>
    </lineage>
</organism>
<dbReference type="FunFam" id="4.10.110.10:FF:000006">
    <property type="entry name" value="Trefoil factor 1"/>
    <property type="match status" value="1"/>
</dbReference>
<feature type="disulfide bond" evidence="12">
    <location>
        <begin position="52"/>
        <end position="69"/>
    </location>
</feature>
<dbReference type="GO" id="GO:0005615">
    <property type="term" value="C:extracellular space"/>
    <property type="evidence" value="ECO:0007669"/>
    <property type="project" value="TreeGrafter"/>
</dbReference>
<dbReference type="SUPFAM" id="SSF57492">
    <property type="entry name" value="Trefoil"/>
    <property type="match status" value="1"/>
</dbReference>
<evidence type="ECO:0000256" key="2">
    <source>
        <dbReference type="ARBA" id="ARBA00004498"/>
    </source>
</evidence>
<comment type="subunit">
    <text evidence="8">Monomer. Homodimer; disulfide-linked.</text>
</comment>
<dbReference type="GO" id="GO:0030277">
    <property type="term" value="P:maintenance of gastrointestinal epithelium"/>
    <property type="evidence" value="ECO:0007669"/>
    <property type="project" value="TreeGrafter"/>
</dbReference>
<dbReference type="PROSITE" id="PS00025">
    <property type="entry name" value="P_TREFOIL_1"/>
    <property type="match status" value="1"/>
</dbReference>
<sequence length="100" mass="10674">GGARPWWISEIATGKAPGSTGVEAACRCPSQCAIEGSERVDCGYPEISQEVCTNRCCCFDSSIRGVPWCFKPMRKPGKASMVTTGACLLRAPILFGQVET</sequence>
<dbReference type="Gene3D" id="4.10.110.10">
    <property type="entry name" value="Spasmolytic Protein, domain 1"/>
    <property type="match status" value="1"/>
</dbReference>
<keyword evidence="4" id="KW-0964">Secreted</keyword>
<evidence type="ECO:0000259" key="13">
    <source>
        <dbReference type="PROSITE" id="PS51448"/>
    </source>
</evidence>
<evidence type="ECO:0000313" key="15">
    <source>
        <dbReference type="Proteomes" id="UP000694417"/>
    </source>
</evidence>
<keyword evidence="7 12" id="KW-1015">Disulfide bond</keyword>
<evidence type="ECO:0000256" key="4">
    <source>
        <dbReference type="ARBA" id="ARBA00022525"/>
    </source>
</evidence>
<reference evidence="14" key="1">
    <citation type="submission" date="2025-08" db="UniProtKB">
        <authorList>
            <consortium name="Ensembl"/>
        </authorList>
    </citation>
    <scope>IDENTIFICATION</scope>
</reference>
<evidence type="ECO:0000313" key="14">
    <source>
        <dbReference type="Ensembl" id="ENSUPAP00010029107.1"/>
    </source>
</evidence>
<dbReference type="Proteomes" id="UP000694417">
    <property type="component" value="Unplaced"/>
</dbReference>
<dbReference type="PANTHER" id="PTHR13826">
    <property type="entry name" value="INTESTINAL TREFOIL FACTOR-RELATED"/>
    <property type="match status" value="1"/>
</dbReference>
<dbReference type="PANTHER" id="PTHR13826:SF16">
    <property type="entry name" value="TREFOIL FACTOR 3"/>
    <property type="match status" value="1"/>
</dbReference>
<keyword evidence="5" id="KW-0272">Extracellular matrix</keyword>
<feature type="disulfide bond" evidence="12">
    <location>
        <begin position="42"/>
        <end position="57"/>
    </location>
</feature>
<evidence type="ECO:0000256" key="8">
    <source>
        <dbReference type="ARBA" id="ARBA00025943"/>
    </source>
</evidence>
<accession>A0A8D2IKC9</accession>
<name>A0A8D2IKC9_UROPR</name>
<dbReference type="GO" id="GO:0005737">
    <property type="term" value="C:cytoplasm"/>
    <property type="evidence" value="ECO:0007669"/>
    <property type="project" value="UniProtKB-SubCell"/>
</dbReference>
<dbReference type="PRINTS" id="PR00680">
    <property type="entry name" value="PTREFOIL"/>
</dbReference>
<keyword evidence="15" id="KW-1185">Reference proteome</keyword>
<dbReference type="SMART" id="SM00018">
    <property type="entry name" value="PD"/>
    <property type="match status" value="1"/>
</dbReference>
<evidence type="ECO:0000256" key="10">
    <source>
        <dbReference type="ARBA" id="ARBA00039614"/>
    </source>
</evidence>
<dbReference type="InterPro" id="IPR044913">
    <property type="entry name" value="P_trefoil_dom_sf"/>
</dbReference>
<dbReference type="PROSITE" id="PS51448">
    <property type="entry name" value="P_TREFOIL_2"/>
    <property type="match status" value="1"/>
</dbReference>
<dbReference type="Ensembl" id="ENSUPAT00010033114.1">
    <property type="protein sequence ID" value="ENSUPAP00010029107.1"/>
    <property type="gene ID" value="ENSUPAG00010022950.1"/>
</dbReference>
<dbReference type="InterPro" id="IPR017994">
    <property type="entry name" value="P_trefoil_chordata"/>
</dbReference>
<comment type="function">
    <text evidence="9">Involved in the maintenance and repair of the intestinal mucosa. Promotes the mobility of epithelial cells in healing processes (motogen).</text>
</comment>
<evidence type="ECO:0000256" key="9">
    <source>
        <dbReference type="ARBA" id="ARBA00037501"/>
    </source>
</evidence>
<evidence type="ECO:0000256" key="6">
    <source>
        <dbReference type="ARBA" id="ARBA00022729"/>
    </source>
</evidence>
<dbReference type="InterPro" id="IPR017957">
    <property type="entry name" value="P_trefoil_CS"/>
</dbReference>
<feature type="disulfide bond" evidence="12">
    <location>
        <begin position="32"/>
        <end position="58"/>
    </location>
</feature>
<feature type="domain" description="P-type" evidence="13">
    <location>
        <begin position="30"/>
        <end position="73"/>
    </location>
</feature>
<evidence type="ECO:0000256" key="5">
    <source>
        <dbReference type="ARBA" id="ARBA00022530"/>
    </source>
</evidence>
<keyword evidence="6" id="KW-0732">Signal</keyword>
<reference evidence="14" key="2">
    <citation type="submission" date="2025-09" db="UniProtKB">
        <authorList>
            <consortium name="Ensembl"/>
        </authorList>
    </citation>
    <scope>IDENTIFICATION</scope>
</reference>
<dbReference type="Pfam" id="PF00088">
    <property type="entry name" value="Trefoil"/>
    <property type="match status" value="1"/>
</dbReference>
<dbReference type="CDD" id="cd00111">
    <property type="entry name" value="Trefoil"/>
    <property type="match status" value="1"/>
</dbReference>
<dbReference type="AlphaFoldDB" id="A0A8D2IKC9"/>
<dbReference type="InterPro" id="IPR000519">
    <property type="entry name" value="P_trefoil_dom"/>
</dbReference>